<keyword evidence="1" id="KW-0812">Transmembrane</keyword>
<feature type="transmembrane region" description="Helical" evidence="1">
    <location>
        <begin position="47"/>
        <end position="70"/>
    </location>
</feature>
<accession>A0A1F5GC50</accession>
<dbReference type="EMBL" id="MFBD01000004">
    <property type="protein sequence ID" value="OGD89404.1"/>
    <property type="molecule type" value="Genomic_DNA"/>
</dbReference>
<organism evidence="2 3">
    <name type="scientific">Candidatus Curtissbacteria bacterium RIFCSPHIGHO2_02_FULL_40_16b</name>
    <dbReference type="NCBI Taxonomy" id="1797714"/>
    <lineage>
        <taxon>Bacteria</taxon>
        <taxon>Candidatus Curtissiibacteriota</taxon>
    </lineage>
</organism>
<comment type="caution">
    <text evidence="2">The sequence shown here is derived from an EMBL/GenBank/DDBJ whole genome shotgun (WGS) entry which is preliminary data.</text>
</comment>
<dbReference type="STRING" id="1797714.A3D04_03995"/>
<sequence>MEPAYSNLDVIITDLSVKAVLISAIILIILSVISIKLKNAGLGIKKLLFLSFVAITISCTLFLAGSTIYLNTVSISGGPVHHHADYEIWRCGEEVELKDPQGLSNKIGTPTLHEHNDKRIHLEGVIVKPLDASLGNFFRVVGGSFENDRLTFPGNSEEIVLESGDDCLDVENTQLQVFLYKVEGDFFAQTKLENPRDHIITADQNVPPGDCIIIELDAPKQKTEYLCRSFKVAVDTGDLKEFKN</sequence>
<keyword evidence="1" id="KW-1133">Transmembrane helix</keyword>
<protein>
    <submittedName>
        <fullName evidence="2">Uncharacterized protein</fullName>
    </submittedName>
</protein>
<gene>
    <name evidence="2" type="ORF">A3D04_03995</name>
</gene>
<feature type="transmembrane region" description="Helical" evidence="1">
    <location>
        <begin position="15"/>
        <end position="35"/>
    </location>
</feature>
<evidence type="ECO:0000313" key="3">
    <source>
        <dbReference type="Proteomes" id="UP000177369"/>
    </source>
</evidence>
<keyword evidence="1" id="KW-0472">Membrane</keyword>
<evidence type="ECO:0000313" key="2">
    <source>
        <dbReference type="EMBL" id="OGD89404.1"/>
    </source>
</evidence>
<reference evidence="2 3" key="1">
    <citation type="journal article" date="2016" name="Nat. Commun.">
        <title>Thousands of microbial genomes shed light on interconnected biogeochemical processes in an aquifer system.</title>
        <authorList>
            <person name="Anantharaman K."/>
            <person name="Brown C.T."/>
            <person name="Hug L.A."/>
            <person name="Sharon I."/>
            <person name="Castelle C.J."/>
            <person name="Probst A.J."/>
            <person name="Thomas B.C."/>
            <person name="Singh A."/>
            <person name="Wilkins M.J."/>
            <person name="Karaoz U."/>
            <person name="Brodie E.L."/>
            <person name="Williams K.H."/>
            <person name="Hubbard S.S."/>
            <person name="Banfield J.F."/>
        </authorList>
    </citation>
    <scope>NUCLEOTIDE SEQUENCE [LARGE SCALE GENOMIC DNA]</scope>
</reference>
<evidence type="ECO:0000256" key="1">
    <source>
        <dbReference type="SAM" id="Phobius"/>
    </source>
</evidence>
<proteinExistence type="predicted"/>
<name>A0A1F5GC50_9BACT</name>
<dbReference type="Proteomes" id="UP000177369">
    <property type="component" value="Unassembled WGS sequence"/>
</dbReference>
<dbReference type="AlphaFoldDB" id="A0A1F5GC50"/>